<gene>
    <name evidence="6" type="primary">rnfG</name>
    <name evidence="8" type="ORF">H261_01287</name>
</gene>
<evidence type="ECO:0000313" key="9">
    <source>
        <dbReference type="Proteomes" id="UP000011744"/>
    </source>
</evidence>
<keyword evidence="6" id="KW-1278">Translocase</keyword>
<keyword evidence="3 6" id="KW-0285">Flavoprotein</keyword>
<keyword evidence="9" id="KW-1185">Reference proteome</keyword>
<comment type="function">
    <text evidence="6">Part of a membrane-bound complex that couples electron transfer with translocation of ions across the membrane.</text>
</comment>
<keyword evidence="6" id="KW-1003">Cell membrane</keyword>
<dbReference type="STRING" id="1244869.H261_01287"/>
<dbReference type="OrthoDB" id="9784165at2"/>
<dbReference type="GO" id="GO:0010181">
    <property type="term" value="F:FMN binding"/>
    <property type="evidence" value="ECO:0007669"/>
    <property type="project" value="InterPro"/>
</dbReference>
<reference evidence="8 9" key="1">
    <citation type="journal article" date="2014" name="Genome Announc.">
        <title>Draft Genome Sequence of Magnetospirillum sp. Strain SO-1, a Freshwater Magnetotactic Bacterium Isolated from the Ol'khovka River, Russia.</title>
        <authorList>
            <person name="Grouzdev D.S."/>
            <person name="Dziuba M.V."/>
            <person name="Sukhacheva M.S."/>
            <person name="Mardanov A.V."/>
            <person name="Beletskiy A.V."/>
            <person name="Kuznetsov B.B."/>
            <person name="Skryabin K.G."/>
        </authorList>
    </citation>
    <scope>NUCLEOTIDE SEQUENCE [LARGE SCALE GENOMIC DNA]</scope>
    <source>
        <strain evidence="8 9">SO-1</strain>
    </source>
</reference>
<dbReference type="RefSeq" id="WP_008613409.1">
    <property type="nucleotide sequence ID" value="NZ_AONQ01000002.1"/>
</dbReference>
<name>M2ZBM2_9PROT</name>
<keyword evidence="5 6" id="KW-0249">Electron transport</keyword>
<proteinExistence type="inferred from homology"/>
<keyword evidence="6" id="KW-0997">Cell inner membrane</keyword>
<comment type="cofactor">
    <cofactor evidence="6">
        <name>FMN</name>
        <dbReference type="ChEBI" id="CHEBI:58210"/>
    </cofactor>
</comment>
<evidence type="ECO:0000256" key="5">
    <source>
        <dbReference type="ARBA" id="ARBA00022982"/>
    </source>
</evidence>
<dbReference type="Proteomes" id="UP000011744">
    <property type="component" value="Unassembled WGS sequence"/>
</dbReference>
<dbReference type="GO" id="GO:0005886">
    <property type="term" value="C:plasma membrane"/>
    <property type="evidence" value="ECO:0007669"/>
    <property type="project" value="UniProtKB-SubCell"/>
</dbReference>
<keyword evidence="1 6" id="KW-0813">Transport</keyword>
<comment type="caution">
    <text evidence="8">The sequence shown here is derived from an EMBL/GenBank/DDBJ whole genome shotgun (WGS) entry which is preliminary data.</text>
</comment>
<comment type="subcellular location">
    <subcellularLocation>
        <location evidence="6">Cell inner membrane</location>
        <topology evidence="6">Single-pass membrane protein</topology>
    </subcellularLocation>
</comment>
<evidence type="ECO:0000256" key="3">
    <source>
        <dbReference type="ARBA" id="ARBA00022630"/>
    </source>
</evidence>
<dbReference type="PATRIC" id="fig|1244869.3.peg.250"/>
<evidence type="ECO:0000256" key="2">
    <source>
        <dbReference type="ARBA" id="ARBA00022553"/>
    </source>
</evidence>
<keyword evidence="2 6" id="KW-0597">Phosphoprotein</keyword>
<comment type="subunit">
    <text evidence="6">The complex is composed of six subunits: RnfA, RnfB, RnfC, RnfD, RnfE and RnfG.</text>
</comment>
<sequence length="209" mass="22331">MSQAIRPTWVHATILGAFCAGFGVALALTDDITKAPIKERALEDKMNSLGQVIPRSIHDNNPVTDTVKLPNPKAGGHGAPAETDIYRATKDGQVVAVAYEYMASGGYGGPIRLMLGVAPDGKLLGVRVISHKETPGLGDKIEAAKNEWITRFTGLSLGNPPAEKWKVKKDGGQFDQFSGATITPRAVVSGIRQGLEFFAANSSRMMEKK</sequence>
<dbReference type="SMART" id="SM00900">
    <property type="entry name" value="FMN_bind"/>
    <property type="match status" value="1"/>
</dbReference>
<evidence type="ECO:0000256" key="6">
    <source>
        <dbReference type="HAMAP-Rule" id="MF_00479"/>
    </source>
</evidence>
<organism evidence="8 9">
    <name type="scientific">Paramagnetospirillum caucaseum</name>
    <dbReference type="NCBI Taxonomy" id="1244869"/>
    <lineage>
        <taxon>Bacteria</taxon>
        <taxon>Pseudomonadati</taxon>
        <taxon>Pseudomonadota</taxon>
        <taxon>Alphaproteobacteria</taxon>
        <taxon>Rhodospirillales</taxon>
        <taxon>Magnetospirillaceae</taxon>
        <taxon>Paramagnetospirillum</taxon>
    </lineage>
</organism>
<keyword evidence="4 6" id="KW-0288">FMN</keyword>
<dbReference type="PANTHER" id="PTHR36118:SF1">
    <property type="entry name" value="ION-TRANSLOCATING OXIDOREDUCTASE COMPLEX SUBUNIT G"/>
    <property type="match status" value="1"/>
</dbReference>
<accession>M2ZBM2</accession>
<feature type="domain" description="FMN-binding" evidence="7">
    <location>
        <begin position="106"/>
        <end position="198"/>
    </location>
</feature>
<evidence type="ECO:0000313" key="8">
    <source>
        <dbReference type="EMBL" id="EME71840.1"/>
    </source>
</evidence>
<dbReference type="PANTHER" id="PTHR36118">
    <property type="entry name" value="ION-TRANSLOCATING OXIDOREDUCTASE COMPLEX SUBUNIT G"/>
    <property type="match status" value="1"/>
</dbReference>
<dbReference type="AlphaFoldDB" id="M2ZBM2"/>
<keyword evidence="8" id="KW-0830">Ubiquinone</keyword>
<keyword evidence="6" id="KW-0812">Transmembrane</keyword>
<comment type="similarity">
    <text evidence="6">Belongs to the RnfG family.</text>
</comment>
<dbReference type="EC" id="7.-.-.-" evidence="6"/>
<evidence type="ECO:0000256" key="1">
    <source>
        <dbReference type="ARBA" id="ARBA00022448"/>
    </source>
</evidence>
<dbReference type="NCBIfam" id="TIGR01947">
    <property type="entry name" value="rnfG"/>
    <property type="match status" value="1"/>
</dbReference>
<evidence type="ECO:0000256" key="4">
    <source>
        <dbReference type="ARBA" id="ARBA00022643"/>
    </source>
</evidence>
<keyword evidence="6" id="KW-0472">Membrane</keyword>
<dbReference type="InterPro" id="IPR007329">
    <property type="entry name" value="FMN-bd"/>
</dbReference>
<protein>
    <recommendedName>
        <fullName evidence="6">Ion-translocating oxidoreductase complex subunit G</fullName>
        <ecNumber evidence="6">7.-.-.-</ecNumber>
    </recommendedName>
    <alternativeName>
        <fullName evidence="6">Rnf electron transport complex subunit G</fullName>
    </alternativeName>
</protein>
<dbReference type="GO" id="GO:0009055">
    <property type="term" value="F:electron transfer activity"/>
    <property type="evidence" value="ECO:0007669"/>
    <property type="project" value="InterPro"/>
</dbReference>
<dbReference type="InterPro" id="IPR010209">
    <property type="entry name" value="Ion_transpt_RnfG/RsxG"/>
</dbReference>
<dbReference type="PIRSF" id="PIRSF006091">
    <property type="entry name" value="E_trnsport_RnfG"/>
    <property type="match status" value="1"/>
</dbReference>
<dbReference type="Pfam" id="PF04205">
    <property type="entry name" value="FMN_bind"/>
    <property type="match status" value="1"/>
</dbReference>
<keyword evidence="6" id="KW-1133">Transmembrane helix</keyword>
<dbReference type="EMBL" id="AONQ01000002">
    <property type="protein sequence ID" value="EME71840.1"/>
    <property type="molecule type" value="Genomic_DNA"/>
</dbReference>
<evidence type="ECO:0000259" key="7">
    <source>
        <dbReference type="SMART" id="SM00900"/>
    </source>
</evidence>
<dbReference type="GO" id="GO:0022900">
    <property type="term" value="P:electron transport chain"/>
    <property type="evidence" value="ECO:0007669"/>
    <property type="project" value="UniProtKB-UniRule"/>
</dbReference>
<dbReference type="HAMAP" id="MF_00479">
    <property type="entry name" value="RsxG_RnfG"/>
    <property type="match status" value="1"/>
</dbReference>
<feature type="modified residue" description="FMN phosphoryl threonine" evidence="6">
    <location>
        <position position="181"/>
    </location>
</feature>
<dbReference type="eggNOG" id="COG4659">
    <property type="taxonomic scope" value="Bacteria"/>
</dbReference>
<dbReference type="NCBIfam" id="NF002519">
    <property type="entry name" value="PRK01908.1"/>
    <property type="match status" value="1"/>
</dbReference>